<dbReference type="RefSeq" id="WP_006213457.1">
    <property type="nucleotide sequence ID" value="NZ_ANHZ02000002.1"/>
</dbReference>
<keyword evidence="4" id="KW-1185">Reference proteome</keyword>
<sequence>MLLLCLDSSSAASVALLQIDDDPGPPSGDHEASPGKARVLAEWSTEDTRSHAEVLTPAVQDVLQRSGTAPEDLSGILVGTGPGPFTGLRAGLVTARVLGYAWDLPVWGMTSLAALAHDVAALPQPPSSFIVAADARRREVYWAQYRLQGTGAPLLVDGPRVGPAQELPELPVYGRGAGLYAEQLPQAVVEPVSGGPQQAPSGWQASAASLGLAAAEALAAGQQLSQDLSPLYLRDSDAKVPGPRKKAGA</sequence>
<dbReference type="InterPro" id="IPR022496">
    <property type="entry name" value="T6A_TsaB"/>
</dbReference>
<dbReference type="GO" id="GO:0005829">
    <property type="term" value="C:cytosol"/>
    <property type="evidence" value="ECO:0007669"/>
    <property type="project" value="TreeGrafter"/>
</dbReference>
<dbReference type="InterPro" id="IPR000905">
    <property type="entry name" value="Gcp-like_dom"/>
</dbReference>
<reference evidence="3 4" key="1">
    <citation type="journal article" date="2014" name="Genome Announc.">
        <title>Draft Genome Sequence of Kocuria palustris PEL.</title>
        <authorList>
            <person name="Sharma G."/>
            <person name="Khatri I."/>
            <person name="Subramanian S."/>
        </authorList>
    </citation>
    <scope>NUCLEOTIDE SEQUENCE [LARGE SCALE GENOMIC DNA]</scope>
    <source>
        <strain evidence="3 4">PEL</strain>
    </source>
</reference>
<dbReference type="InterPro" id="IPR043129">
    <property type="entry name" value="ATPase_NBD"/>
</dbReference>
<organism evidence="3 4">
    <name type="scientific">Kocuria palustris PEL</name>
    <dbReference type="NCBI Taxonomy" id="1236550"/>
    <lineage>
        <taxon>Bacteria</taxon>
        <taxon>Bacillati</taxon>
        <taxon>Actinomycetota</taxon>
        <taxon>Actinomycetes</taxon>
        <taxon>Micrococcales</taxon>
        <taxon>Micrococcaceae</taxon>
        <taxon>Kocuria</taxon>
    </lineage>
</organism>
<evidence type="ECO:0000313" key="4">
    <source>
        <dbReference type="Proteomes" id="UP000009877"/>
    </source>
</evidence>
<dbReference type="PANTHER" id="PTHR11735">
    <property type="entry name" value="TRNA N6-ADENOSINE THREONYLCARBAMOYLTRANSFERASE"/>
    <property type="match status" value="1"/>
</dbReference>
<evidence type="ECO:0000256" key="1">
    <source>
        <dbReference type="SAM" id="MobiDB-lite"/>
    </source>
</evidence>
<dbReference type="EMBL" id="ANHZ02000002">
    <property type="protein sequence ID" value="EME37701.1"/>
    <property type="molecule type" value="Genomic_DNA"/>
</dbReference>
<dbReference type="PANTHER" id="PTHR11735:SF11">
    <property type="entry name" value="TRNA THREONYLCARBAMOYLADENOSINE BIOSYNTHESIS PROTEIN TSAB"/>
    <property type="match status" value="1"/>
</dbReference>
<dbReference type="NCBIfam" id="TIGR03725">
    <property type="entry name" value="T6A_YeaZ"/>
    <property type="match status" value="1"/>
</dbReference>
<proteinExistence type="predicted"/>
<evidence type="ECO:0000313" key="3">
    <source>
        <dbReference type="EMBL" id="EME37701.1"/>
    </source>
</evidence>
<feature type="region of interest" description="Disordered" evidence="1">
    <location>
        <begin position="230"/>
        <end position="249"/>
    </location>
</feature>
<dbReference type="AlphaFoldDB" id="M2XF08"/>
<dbReference type="CDD" id="cd24032">
    <property type="entry name" value="ASKHA_NBD_TsaB"/>
    <property type="match status" value="1"/>
</dbReference>
<comment type="caution">
    <text evidence="3">The sequence shown here is derived from an EMBL/GenBank/DDBJ whole genome shotgun (WGS) entry which is preliminary data.</text>
</comment>
<dbReference type="STRING" id="71999.KPaMU14_09670"/>
<dbReference type="SUPFAM" id="SSF53067">
    <property type="entry name" value="Actin-like ATPase domain"/>
    <property type="match status" value="2"/>
</dbReference>
<dbReference type="Proteomes" id="UP000009877">
    <property type="component" value="Unassembled WGS sequence"/>
</dbReference>
<evidence type="ECO:0000259" key="2">
    <source>
        <dbReference type="Pfam" id="PF00814"/>
    </source>
</evidence>
<dbReference type="Gene3D" id="3.30.420.40">
    <property type="match status" value="2"/>
</dbReference>
<dbReference type="GO" id="GO:0002949">
    <property type="term" value="P:tRNA threonylcarbamoyladenosine modification"/>
    <property type="evidence" value="ECO:0007669"/>
    <property type="project" value="InterPro"/>
</dbReference>
<dbReference type="Pfam" id="PF00814">
    <property type="entry name" value="TsaD"/>
    <property type="match status" value="1"/>
</dbReference>
<accession>M2XF08</accession>
<gene>
    <name evidence="3" type="ORF">C884_01075</name>
</gene>
<protein>
    <submittedName>
        <fullName evidence="3">Molecular chaperone</fullName>
    </submittedName>
</protein>
<feature type="domain" description="Gcp-like" evidence="2">
    <location>
        <begin position="48"/>
        <end position="150"/>
    </location>
</feature>
<name>M2XF08_9MICC</name>